<feature type="transmembrane region" description="Helical" evidence="1">
    <location>
        <begin position="259"/>
        <end position="282"/>
    </location>
</feature>
<evidence type="ECO:0008006" key="3">
    <source>
        <dbReference type="Google" id="ProtNLM"/>
    </source>
</evidence>
<organism evidence="2">
    <name type="scientific">hydrothermal vent metagenome</name>
    <dbReference type="NCBI Taxonomy" id="652676"/>
    <lineage>
        <taxon>unclassified sequences</taxon>
        <taxon>metagenomes</taxon>
        <taxon>ecological metagenomes</taxon>
    </lineage>
</organism>
<feature type="transmembrane region" description="Helical" evidence="1">
    <location>
        <begin position="74"/>
        <end position="93"/>
    </location>
</feature>
<name>A0A3B0S4K4_9ZZZZ</name>
<keyword evidence="1" id="KW-1133">Transmembrane helix</keyword>
<feature type="transmembrane region" description="Helical" evidence="1">
    <location>
        <begin position="152"/>
        <end position="177"/>
    </location>
</feature>
<gene>
    <name evidence="2" type="ORF">MNBD_ACTINO02-2439</name>
</gene>
<proteinExistence type="predicted"/>
<evidence type="ECO:0000256" key="1">
    <source>
        <dbReference type="SAM" id="Phobius"/>
    </source>
</evidence>
<accession>A0A3B0S4K4</accession>
<dbReference type="PANTHER" id="PTHR43471:SF1">
    <property type="entry name" value="ABC TRANSPORTER PERMEASE PROTEIN NOSY-RELATED"/>
    <property type="match status" value="1"/>
</dbReference>
<keyword evidence="1" id="KW-0472">Membrane</keyword>
<reference evidence="2" key="1">
    <citation type="submission" date="2018-06" db="EMBL/GenBank/DDBJ databases">
        <authorList>
            <person name="Zhirakovskaya E."/>
        </authorList>
    </citation>
    <scope>NUCLEOTIDE SEQUENCE</scope>
</reference>
<dbReference type="GO" id="GO:0005886">
    <property type="term" value="C:plasma membrane"/>
    <property type="evidence" value="ECO:0007669"/>
    <property type="project" value="UniProtKB-SubCell"/>
</dbReference>
<dbReference type="AlphaFoldDB" id="A0A3B0S4K4"/>
<feature type="transmembrane region" description="Helical" evidence="1">
    <location>
        <begin position="114"/>
        <end position="140"/>
    </location>
</feature>
<keyword evidence="1" id="KW-0812">Transmembrane</keyword>
<feature type="transmembrane region" description="Helical" evidence="1">
    <location>
        <begin position="189"/>
        <end position="208"/>
    </location>
</feature>
<evidence type="ECO:0000313" key="2">
    <source>
        <dbReference type="EMBL" id="VAV98792.1"/>
    </source>
</evidence>
<protein>
    <recommendedName>
        <fullName evidence="3">Nitrous oxide reductase maturation transmembrane protein NosY</fullName>
    </recommendedName>
</protein>
<dbReference type="PANTHER" id="PTHR43471">
    <property type="entry name" value="ABC TRANSPORTER PERMEASE"/>
    <property type="match status" value="1"/>
</dbReference>
<dbReference type="EMBL" id="UOEK01000145">
    <property type="protein sequence ID" value="VAV98792.1"/>
    <property type="molecule type" value="Genomic_DNA"/>
</dbReference>
<sequence>MTTTLIEPRTERLQPSLVWVIATKEIRDAIKSKWFWMWTIAFASLAAFMASVALPGSQVTGYGSFGRTAASLVALAQIIVPLMGLTLGAYSIAGQRESGALRFLLSHPVSRSEAFAGTYLGLTISLAATVLGGFGLAGVITVAQGGGANAASFVRIAVLSWLLAISMLGFGMLVSTFTRRSNAALGTAVFLWLGFAFLGDLGVMGTSVATQVPTWGLLVSAVLNPVEAFRLASLSAFSGSLDVLGPAGRYAVDTFGDKLGMLLFFIVGIWAAVPTLVAWIRFTNGGDV</sequence>
<feature type="transmembrane region" description="Helical" evidence="1">
    <location>
        <begin position="34"/>
        <end position="54"/>
    </location>
</feature>
<dbReference type="Pfam" id="PF12679">
    <property type="entry name" value="ABC2_membrane_2"/>
    <property type="match status" value="1"/>
</dbReference>
<dbReference type="GO" id="GO:0140359">
    <property type="term" value="F:ABC-type transporter activity"/>
    <property type="evidence" value="ECO:0007669"/>
    <property type="project" value="InterPro"/>
</dbReference>